<comment type="caution">
    <text evidence="1">The sequence shown here is derived from an EMBL/GenBank/DDBJ whole genome shotgun (WGS) entry which is preliminary data.</text>
</comment>
<organism evidence="1 2">
    <name type="scientific">Kitasatospora cheerisanensis KCTC 2395</name>
    <dbReference type="NCBI Taxonomy" id="1348663"/>
    <lineage>
        <taxon>Bacteria</taxon>
        <taxon>Bacillati</taxon>
        <taxon>Actinomycetota</taxon>
        <taxon>Actinomycetes</taxon>
        <taxon>Kitasatosporales</taxon>
        <taxon>Streptomycetaceae</taxon>
        <taxon>Kitasatospora</taxon>
    </lineage>
</organism>
<dbReference type="eggNOG" id="COG0457">
    <property type="taxonomic scope" value="Bacteria"/>
</dbReference>
<name>A0A066YVS6_9ACTN</name>
<reference evidence="1 2" key="1">
    <citation type="submission" date="2014-05" db="EMBL/GenBank/DDBJ databases">
        <title>Draft Genome Sequence of Kitasatospora cheerisanensis KCTC 2395.</title>
        <authorList>
            <person name="Nam D.H."/>
        </authorList>
    </citation>
    <scope>NUCLEOTIDE SEQUENCE [LARGE SCALE GENOMIC DNA]</scope>
    <source>
        <strain evidence="1 2">KCTC 2395</strain>
    </source>
</reference>
<dbReference type="AlphaFoldDB" id="A0A066YVS6"/>
<accession>A0A066YVS6</accession>
<gene>
    <name evidence="1" type="ORF">KCH_60780</name>
</gene>
<dbReference type="HOGENOM" id="CLU_2649639_0_0_11"/>
<sequence>MSLSYLRASLRARPAGEHRTIGVSLLQLAHLELDAGNIHQARRAYASFRERQDALRSPATSLQLSRLEGRFTRLGG</sequence>
<evidence type="ECO:0000313" key="1">
    <source>
        <dbReference type="EMBL" id="KDN82166.1"/>
    </source>
</evidence>
<dbReference type="EMBL" id="JNBY01000118">
    <property type="protein sequence ID" value="KDN82166.1"/>
    <property type="molecule type" value="Genomic_DNA"/>
</dbReference>
<evidence type="ECO:0000313" key="2">
    <source>
        <dbReference type="Proteomes" id="UP000027178"/>
    </source>
</evidence>
<proteinExistence type="predicted"/>
<dbReference type="Proteomes" id="UP000027178">
    <property type="component" value="Unassembled WGS sequence"/>
</dbReference>
<dbReference type="PATRIC" id="fig|1348663.4.peg.5881"/>
<dbReference type="OrthoDB" id="3213425at2"/>
<protein>
    <submittedName>
        <fullName evidence="1">Uncharacterized protein</fullName>
    </submittedName>
</protein>
<keyword evidence="2" id="KW-1185">Reference proteome</keyword>